<proteinExistence type="predicted"/>
<dbReference type="PANTHER" id="PTHR33570:SF10">
    <property type="entry name" value="GAMMA-CARBOXYMUCONOLACTONE DECARBOXYLASE"/>
    <property type="match status" value="1"/>
</dbReference>
<keyword evidence="3" id="KW-1185">Reference proteome</keyword>
<gene>
    <name evidence="2" type="ORF">DFR69_11321</name>
</gene>
<name>A0A317N9M5_9NOCA</name>
<sequence>MTTTQQLNDIDDRFERGSALLRHIGGPDGAAVLDSLADIAPDVGRLTVEFGYGDILARPGLPLRERQLATVGALAALGHAAPQLRWHIDGALNVGATRTEIVEVLIHASVYAGFPAALNGLRVAEEVFAARVDPAEEPAAAVPEGDRFARGSAALTAIDGHAGEQVVASLADIAPDFARYVVEFAFGDIYSRPGLDLRTRELVTIAMCTVLGVAPQLGVHIHGALNVGATRAEIVEVLIQMIGYAGFPAALNGIAVARAVFAER</sequence>
<dbReference type="EMBL" id="QGTL01000013">
    <property type="protein sequence ID" value="PWV70308.1"/>
    <property type="molecule type" value="Genomic_DNA"/>
</dbReference>
<comment type="caution">
    <text evidence="2">The sequence shown here is derived from an EMBL/GenBank/DDBJ whole genome shotgun (WGS) entry which is preliminary data.</text>
</comment>
<organism evidence="2 3">
    <name type="scientific">Nocardia neocaledoniensis</name>
    <dbReference type="NCBI Taxonomy" id="236511"/>
    <lineage>
        <taxon>Bacteria</taxon>
        <taxon>Bacillati</taxon>
        <taxon>Actinomycetota</taxon>
        <taxon>Actinomycetes</taxon>
        <taxon>Mycobacteriales</taxon>
        <taxon>Nocardiaceae</taxon>
        <taxon>Nocardia</taxon>
    </lineage>
</organism>
<dbReference type="AlphaFoldDB" id="A0A317N9M5"/>
<dbReference type="RefSeq" id="WP_110040582.1">
    <property type="nucleotide sequence ID" value="NZ_QGTL01000013.1"/>
</dbReference>
<dbReference type="InterPro" id="IPR052512">
    <property type="entry name" value="4CMD/NDH-1_regulator"/>
</dbReference>
<feature type="domain" description="Carboxymuconolactone decarboxylase-like" evidence="1">
    <location>
        <begin position="41"/>
        <end position="126"/>
    </location>
</feature>
<evidence type="ECO:0000259" key="1">
    <source>
        <dbReference type="Pfam" id="PF02627"/>
    </source>
</evidence>
<dbReference type="InterPro" id="IPR029032">
    <property type="entry name" value="AhpD-like"/>
</dbReference>
<dbReference type="SUPFAM" id="SSF69118">
    <property type="entry name" value="AhpD-like"/>
    <property type="match status" value="1"/>
</dbReference>
<dbReference type="Pfam" id="PF02627">
    <property type="entry name" value="CMD"/>
    <property type="match status" value="2"/>
</dbReference>
<evidence type="ECO:0000313" key="2">
    <source>
        <dbReference type="EMBL" id="PWV70308.1"/>
    </source>
</evidence>
<dbReference type="Gene3D" id="1.20.1290.10">
    <property type="entry name" value="AhpD-like"/>
    <property type="match status" value="2"/>
</dbReference>
<protein>
    <submittedName>
        <fullName evidence="2">4-carboxymuconolactone decarboxylase</fullName>
    </submittedName>
</protein>
<accession>A0A317N9M5</accession>
<reference evidence="2 3" key="1">
    <citation type="submission" date="2018-05" db="EMBL/GenBank/DDBJ databases">
        <title>Genomic Encyclopedia of Type Strains, Phase IV (KMG-IV): sequencing the most valuable type-strain genomes for metagenomic binning, comparative biology and taxonomic classification.</title>
        <authorList>
            <person name="Goeker M."/>
        </authorList>
    </citation>
    <scope>NUCLEOTIDE SEQUENCE [LARGE SCALE GENOMIC DNA]</scope>
    <source>
        <strain evidence="2 3">DSM 44717</strain>
    </source>
</reference>
<feature type="domain" description="Carboxymuconolactone decarboxylase-like" evidence="1">
    <location>
        <begin position="175"/>
        <end position="258"/>
    </location>
</feature>
<evidence type="ECO:0000313" key="3">
    <source>
        <dbReference type="Proteomes" id="UP000246410"/>
    </source>
</evidence>
<dbReference type="InterPro" id="IPR003779">
    <property type="entry name" value="CMD-like"/>
</dbReference>
<dbReference type="GO" id="GO:0051920">
    <property type="term" value="F:peroxiredoxin activity"/>
    <property type="evidence" value="ECO:0007669"/>
    <property type="project" value="InterPro"/>
</dbReference>
<dbReference type="PANTHER" id="PTHR33570">
    <property type="entry name" value="4-CARBOXYMUCONOLACTONE DECARBOXYLASE FAMILY PROTEIN"/>
    <property type="match status" value="1"/>
</dbReference>
<dbReference type="Proteomes" id="UP000246410">
    <property type="component" value="Unassembled WGS sequence"/>
</dbReference>